<keyword evidence="5" id="KW-1185">Reference proteome</keyword>
<evidence type="ECO:0000313" key="5">
    <source>
        <dbReference type="Proteomes" id="UP001381693"/>
    </source>
</evidence>
<dbReference type="GO" id="GO:0062129">
    <property type="term" value="C:chitin-based extracellular matrix"/>
    <property type="evidence" value="ECO:0007669"/>
    <property type="project" value="TreeGrafter"/>
</dbReference>
<evidence type="ECO:0000256" key="2">
    <source>
        <dbReference type="PROSITE-ProRule" id="PRU00497"/>
    </source>
</evidence>
<organism evidence="4 5">
    <name type="scientific">Halocaridina rubra</name>
    <name type="common">Hawaiian red shrimp</name>
    <dbReference type="NCBI Taxonomy" id="373956"/>
    <lineage>
        <taxon>Eukaryota</taxon>
        <taxon>Metazoa</taxon>
        <taxon>Ecdysozoa</taxon>
        <taxon>Arthropoda</taxon>
        <taxon>Crustacea</taxon>
        <taxon>Multicrustacea</taxon>
        <taxon>Malacostraca</taxon>
        <taxon>Eumalacostraca</taxon>
        <taxon>Eucarida</taxon>
        <taxon>Decapoda</taxon>
        <taxon>Pleocyemata</taxon>
        <taxon>Caridea</taxon>
        <taxon>Atyoidea</taxon>
        <taxon>Atyidae</taxon>
        <taxon>Halocaridina</taxon>
    </lineage>
</organism>
<gene>
    <name evidence="4" type="ORF">SK128_016383</name>
</gene>
<feature type="chain" id="PRO_5043034146" description="Cuticle protein 6" evidence="3">
    <location>
        <begin position="18"/>
        <end position="351"/>
    </location>
</feature>
<dbReference type="GO" id="GO:0008010">
    <property type="term" value="F:structural constituent of chitin-based larval cuticle"/>
    <property type="evidence" value="ECO:0007669"/>
    <property type="project" value="TreeGrafter"/>
</dbReference>
<evidence type="ECO:0000256" key="1">
    <source>
        <dbReference type="ARBA" id="ARBA00022460"/>
    </source>
</evidence>
<feature type="non-terminal residue" evidence="4">
    <location>
        <position position="1"/>
    </location>
</feature>
<evidence type="ECO:0000256" key="3">
    <source>
        <dbReference type="SAM" id="SignalP"/>
    </source>
</evidence>
<dbReference type="Pfam" id="PF00379">
    <property type="entry name" value="Chitin_bind_4"/>
    <property type="match status" value="1"/>
</dbReference>
<keyword evidence="3" id="KW-0732">Signal</keyword>
<dbReference type="InterPro" id="IPR000618">
    <property type="entry name" value="Insect_cuticle"/>
</dbReference>
<name>A0AAN9AFQ2_HALRR</name>
<dbReference type="PANTHER" id="PTHR10380:SF173">
    <property type="entry name" value="CUTICULAR PROTEIN 47EF, ISOFORM C-RELATED"/>
    <property type="match status" value="1"/>
</dbReference>
<feature type="signal peptide" evidence="3">
    <location>
        <begin position="1"/>
        <end position="17"/>
    </location>
</feature>
<protein>
    <recommendedName>
        <fullName evidence="6">Cuticle protein 6</fullName>
    </recommendedName>
</protein>
<proteinExistence type="predicted"/>
<dbReference type="AlphaFoldDB" id="A0AAN9AFQ2"/>
<evidence type="ECO:0000313" key="4">
    <source>
        <dbReference type="EMBL" id="KAK7084352.1"/>
    </source>
</evidence>
<accession>A0AAN9AFQ2</accession>
<dbReference type="PROSITE" id="PS51155">
    <property type="entry name" value="CHIT_BIND_RR_2"/>
    <property type="match status" value="1"/>
</dbReference>
<sequence>SIFGLLAALVVSCAGEADPILAPHIALSHNLPHDPIGVQRVPVAPIHSPALSLAHLNAVPSVTVKHHGTVAVAHQGPFSVAHHAPVAVSKAIVGHSIPVARVAYSNVAQVPHANIGVVHHAPAVKHYAAPAVSVAHAAPAVSVAHAAPVTYSQSQYHSQDELGQYAFGYNAGNSARDEVRDAYGNVRGSFSYVDSYGKLQTQHYIADDYGFRVVGTDLPVAHGHRYKRALGTYPASTGPLATIAHIAPAIHAPLVHNVAPVVHKAAPVVHSVAPVVHKIAHAPVVHKVAPVVHNVAPAVPVVHQVAPAVHRVASAVHTPAVVHGAALPIGYSGYSFHTGPAINSYRSYHPW</sequence>
<dbReference type="EMBL" id="JAXCGZ010002133">
    <property type="protein sequence ID" value="KAK7084352.1"/>
    <property type="molecule type" value="Genomic_DNA"/>
</dbReference>
<dbReference type="InterPro" id="IPR050468">
    <property type="entry name" value="Cuticle_Struct_Prot"/>
</dbReference>
<dbReference type="Proteomes" id="UP001381693">
    <property type="component" value="Unassembled WGS sequence"/>
</dbReference>
<dbReference type="PANTHER" id="PTHR10380">
    <property type="entry name" value="CUTICLE PROTEIN"/>
    <property type="match status" value="1"/>
</dbReference>
<comment type="caution">
    <text evidence="4">The sequence shown here is derived from an EMBL/GenBank/DDBJ whole genome shotgun (WGS) entry which is preliminary data.</text>
</comment>
<reference evidence="4 5" key="1">
    <citation type="submission" date="2023-11" db="EMBL/GenBank/DDBJ databases">
        <title>Halocaridina rubra genome assembly.</title>
        <authorList>
            <person name="Smith C."/>
        </authorList>
    </citation>
    <scope>NUCLEOTIDE SEQUENCE [LARGE SCALE GENOMIC DNA]</scope>
    <source>
        <strain evidence="4">EP-1</strain>
        <tissue evidence="4">Whole</tissue>
    </source>
</reference>
<evidence type="ECO:0008006" key="6">
    <source>
        <dbReference type="Google" id="ProtNLM"/>
    </source>
</evidence>
<keyword evidence="1 2" id="KW-0193">Cuticle</keyword>